<feature type="compositionally biased region" description="Polar residues" evidence="8">
    <location>
        <begin position="406"/>
        <end position="419"/>
    </location>
</feature>
<dbReference type="SUPFAM" id="SSF57184">
    <property type="entry name" value="Growth factor receptor domain"/>
    <property type="match status" value="2"/>
</dbReference>
<dbReference type="Pfam" id="PF07645">
    <property type="entry name" value="EGF_CA"/>
    <property type="match status" value="3"/>
</dbReference>
<accession>A0AAJ7PUN2</accession>
<dbReference type="InterPro" id="IPR026823">
    <property type="entry name" value="cEGF"/>
</dbReference>
<feature type="compositionally biased region" description="Low complexity" evidence="8">
    <location>
        <begin position="371"/>
        <end position="397"/>
    </location>
</feature>
<gene>
    <name evidence="13" type="primary">si:dkey-163f14.6</name>
</gene>
<dbReference type="Pfam" id="PF00084">
    <property type="entry name" value="Sushi"/>
    <property type="match status" value="3"/>
</dbReference>
<feature type="domain" description="Sushi" evidence="11">
    <location>
        <begin position="22"/>
        <end position="76"/>
    </location>
</feature>
<dbReference type="PANTHER" id="PTHR24034:SF137">
    <property type="entry name" value="SI:DKEY-163F14.6"/>
    <property type="match status" value="1"/>
</dbReference>
<keyword evidence="4" id="KW-1015">Disulfide bond</keyword>
<dbReference type="InterPro" id="IPR000152">
    <property type="entry name" value="EGF-type_Asp/Asn_hydroxyl_site"/>
</dbReference>
<dbReference type="PROSITE" id="PS00010">
    <property type="entry name" value="ASX_HYDROXYL"/>
    <property type="match status" value="2"/>
</dbReference>
<dbReference type="PROSITE" id="PS50026">
    <property type="entry name" value="EGF_3"/>
    <property type="match status" value="1"/>
</dbReference>
<dbReference type="PROSITE" id="PS01187">
    <property type="entry name" value="EGF_CA"/>
    <property type="match status" value="2"/>
</dbReference>
<evidence type="ECO:0000256" key="6">
    <source>
        <dbReference type="PROSITE-ProRule" id="PRU00076"/>
    </source>
</evidence>
<keyword evidence="1 6" id="KW-0245">EGF-like domain</keyword>
<keyword evidence="5" id="KW-0325">Glycoprotein</keyword>
<keyword evidence="7" id="KW-0768">Sushi</keyword>
<dbReference type="SMART" id="SM00032">
    <property type="entry name" value="CCP"/>
    <property type="match status" value="3"/>
</dbReference>
<dbReference type="CDD" id="cd00054">
    <property type="entry name" value="EGF_CA"/>
    <property type="match status" value="4"/>
</dbReference>
<name>A0AAJ7PUN2_LATCA</name>
<dbReference type="InterPro" id="IPR009030">
    <property type="entry name" value="Growth_fac_rcpt_cys_sf"/>
</dbReference>
<evidence type="ECO:0000256" key="1">
    <source>
        <dbReference type="ARBA" id="ARBA00022536"/>
    </source>
</evidence>
<dbReference type="GO" id="GO:0005509">
    <property type="term" value="F:calcium ion binding"/>
    <property type="evidence" value="ECO:0007669"/>
    <property type="project" value="InterPro"/>
</dbReference>
<dbReference type="GeneID" id="108887940"/>
<dbReference type="InterPro" id="IPR035976">
    <property type="entry name" value="Sushi/SCR/CCP_sf"/>
</dbReference>
<keyword evidence="2 9" id="KW-0732">Signal</keyword>
<dbReference type="Pfam" id="PF14670">
    <property type="entry name" value="FXa_inhibition"/>
    <property type="match status" value="1"/>
</dbReference>
<feature type="chain" id="PRO_5042516445" evidence="9">
    <location>
        <begin position="21"/>
        <end position="802"/>
    </location>
</feature>
<feature type="domain" description="Sushi" evidence="11">
    <location>
        <begin position="77"/>
        <end position="131"/>
    </location>
</feature>
<evidence type="ECO:0000256" key="8">
    <source>
        <dbReference type="SAM" id="MobiDB-lite"/>
    </source>
</evidence>
<evidence type="ECO:0000259" key="10">
    <source>
        <dbReference type="PROSITE" id="PS50026"/>
    </source>
</evidence>
<evidence type="ECO:0000313" key="13">
    <source>
        <dbReference type="RefSeq" id="XP_018539169.1"/>
    </source>
</evidence>
<evidence type="ECO:0000313" key="12">
    <source>
        <dbReference type="Proteomes" id="UP000694890"/>
    </source>
</evidence>
<evidence type="ECO:0000259" key="11">
    <source>
        <dbReference type="PROSITE" id="PS50923"/>
    </source>
</evidence>
<dbReference type="Gene3D" id="2.10.25.10">
    <property type="entry name" value="Laminin"/>
    <property type="match status" value="6"/>
</dbReference>
<dbReference type="PROSITE" id="PS01186">
    <property type="entry name" value="EGF_2"/>
    <property type="match status" value="3"/>
</dbReference>
<feature type="signal peptide" evidence="9">
    <location>
        <begin position="1"/>
        <end position="20"/>
    </location>
</feature>
<feature type="domain" description="EGF-like" evidence="10">
    <location>
        <begin position="709"/>
        <end position="751"/>
    </location>
</feature>
<evidence type="ECO:0000256" key="4">
    <source>
        <dbReference type="ARBA" id="ARBA00023157"/>
    </source>
</evidence>
<evidence type="ECO:0000256" key="9">
    <source>
        <dbReference type="SAM" id="SignalP"/>
    </source>
</evidence>
<dbReference type="InterPro" id="IPR000742">
    <property type="entry name" value="EGF"/>
</dbReference>
<evidence type="ECO:0000256" key="7">
    <source>
        <dbReference type="PROSITE-ProRule" id="PRU00302"/>
    </source>
</evidence>
<dbReference type="Proteomes" id="UP000694890">
    <property type="component" value="Linkage group LG2"/>
</dbReference>
<protein>
    <submittedName>
        <fullName evidence="13">Uncharacterized protein si:dkey-163f14.6</fullName>
    </submittedName>
</protein>
<dbReference type="KEGG" id="lcf:108887940"/>
<feature type="domain" description="Sushi" evidence="11">
    <location>
        <begin position="449"/>
        <end position="513"/>
    </location>
</feature>
<keyword evidence="3" id="KW-0677">Repeat</keyword>
<evidence type="ECO:0000256" key="2">
    <source>
        <dbReference type="ARBA" id="ARBA00022729"/>
    </source>
</evidence>
<dbReference type="InterPro" id="IPR050751">
    <property type="entry name" value="ECM_structural_protein"/>
</dbReference>
<comment type="caution">
    <text evidence="6">Lacks conserved residue(s) required for the propagation of feature annotation.</text>
</comment>
<organism evidence="12 13">
    <name type="scientific">Lates calcarifer</name>
    <name type="common">Barramundi</name>
    <name type="synonym">Holocentrus calcarifer</name>
    <dbReference type="NCBI Taxonomy" id="8187"/>
    <lineage>
        <taxon>Eukaryota</taxon>
        <taxon>Metazoa</taxon>
        <taxon>Chordata</taxon>
        <taxon>Craniata</taxon>
        <taxon>Vertebrata</taxon>
        <taxon>Euteleostomi</taxon>
        <taxon>Actinopterygii</taxon>
        <taxon>Neopterygii</taxon>
        <taxon>Teleostei</taxon>
        <taxon>Neoteleostei</taxon>
        <taxon>Acanthomorphata</taxon>
        <taxon>Carangaria</taxon>
        <taxon>Carangaria incertae sedis</taxon>
        <taxon>Centropomidae</taxon>
        <taxon>Lates</taxon>
    </lineage>
</organism>
<dbReference type="Pfam" id="PF12662">
    <property type="entry name" value="cEGF"/>
    <property type="match status" value="1"/>
</dbReference>
<proteinExistence type="predicted"/>
<dbReference type="FunFam" id="2.10.25.10:FF:000005">
    <property type="entry name" value="Fibrillin 2"/>
    <property type="match status" value="1"/>
</dbReference>
<feature type="compositionally biased region" description="Basic and acidic residues" evidence="8">
    <location>
        <begin position="244"/>
        <end position="258"/>
    </location>
</feature>
<dbReference type="AlphaFoldDB" id="A0AAJ7PUN2"/>
<evidence type="ECO:0000256" key="5">
    <source>
        <dbReference type="ARBA" id="ARBA00023180"/>
    </source>
</evidence>
<dbReference type="PANTHER" id="PTHR24034">
    <property type="entry name" value="EGF-LIKE DOMAIN-CONTAINING PROTEIN"/>
    <property type="match status" value="1"/>
</dbReference>
<dbReference type="SUPFAM" id="SSF57535">
    <property type="entry name" value="Complement control module/SCR domain"/>
    <property type="match status" value="3"/>
</dbReference>
<feature type="compositionally biased region" description="Basic and acidic residues" evidence="8">
    <location>
        <begin position="220"/>
        <end position="229"/>
    </location>
</feature>
<dbReference type="InterPro" id="IPR049883">
    <property type="entry name" value="NOTCH1_EGF-like"/>
</dbReference>
<dbReference type="PROSITE" id="PS50923">
    <property type="entry name" value="SUSHI"/>
    <property type="match status" value="3"/>
</dbReference>
<dbReference type="SMART" id="SM00181">
    <property type="entry name" value="EGF"/>
    <property type="match status" value="6"/>
</dbReference>
<feature type="region of interest" description="Disordered" evidence="8">
    <location>
        <begin position="371"/>
        <end position="419"/>
    </location>
</feature>
<dbReference type="InterPro" id="IPR000436">
    <property type="entry name" value="Sushi_SCR_CCP_dom"/>
</dbReference>
<sequence length="802" mass="87057">MGLLLAALVALLCLYSPACGAEGCSGFRHLENGRTFFRYGGLLVIFRCHPGYKLHGYKTNSCVSGHWSRDPPVCVGSGCPSPGPLTHGTSSMNEDGSWAVFSCNSGFYLVGPSMLYCKGHTWNSTRPVCKESDMMNSVSGASVQKPNIHQDLQAAVVLKTQQQSHYDIHANTPAKEANLKFGLLSHTPSQMSNSERIKVTNPKVHLQQYIHFPSFKVKDGVQTSHHEAQLQEANEGPETGAGRHGSEAKDSDEKTEKVDEVTHMFDSKPYLSTTVSSTLSLASGTERSVSSPSFSAAPTPAITAVTDTATSQDYVTPSEVVTGFSQTADEDQQAETGFQYLPGSVDKDKPTETSTYTLSPSVYSISTRSSSTSSALPLSLPVPSLSASASSNPNSTIQSTRKKQIPNVTLPSNTSTASQSRSHWTEHHNLMMNATSKPPLLSLSLSRRPVCPYPPVPAHGTFYFRNVENPGPRVYRHYIQYACYPGYTLAHGDIHSYCQHGGTWSGVTPVCLELTPCSVNNGGCSQLCSHNNQSSNQNQTRTQCHCRPGFTLLDDRLTCRDLDECVEMQHRCQQRCINTFGSFMCGCDDGYQLAHDQTSCADVDECLLPAAVTGCVFGCVNTPGSFHCQCPAGYSLQTADSHCQDTDECAVNQGRGPCMEQCHNSPGSYRCSCTYGHILAGDGHSCIAECAPGYKKQLTIPENSTAQAFLEECVDVNECQEEEWQCVNLPGSHRCICPKGYTLHRDGHHCKDINECSRKNGGCSHLCVNQNGAYKCACPPSHRLSPYSWKKCVPRTTANTAG</sequence>
<dbReference type="CDD" id="cd00033">
    <property type="entry name" value="CCP"/>
    <property type="match status" value="3"/>
</dbReference>
<feature type="region of interest" description="Disordered" evidence="8">
    <location>
        <begin position="220"/>
        <end position="258"/>
    </location>
</feature>
<reference evidence="13" key="1">
    <citation type="submission" date="2025-08" db="UniProtKB">
        <authorList>
            <consortium name="RefSeq"/>
        </authorList>
    </citation>
    <scope>IDENTIFICATION</scope>
    <source>
        <tissue evidence="13">Brain</tissue>
    </source>
</reference>
<dbReference type="RefSeq" id="XP_018539169.1">
    <property type="nucleotide sequence ID" value="XM_018683653.2"/>
</dbReference>
<dbReference type="InterPro" id="IPR018097">
    <property type="entry name" value="EGF_Ca-bd_CS"/>
</dbReference>
<evidence type="ECO:0000256" key="3">
    <source>
        <dbReference type="ARBA" id="ARBA00022737"/>
    </source>
</evidence>
<dbReference type="Gene3D" id="2.10.70.10">
    <property type="entry name" value="Complement Module, domain 1"/>
    <property type="match status" value="3"/>
</dbReference>
<dbReference type="SMART" id="SM00179">
    <property type="entry name" value="EGF_CA"/>
    <property type="match status" value="5"/>
</dbReference>
<dbReference type="InterPro" id="IPR001881">
    <property type="entry name" value="EGF-like_Ca-bd_dom"/>
</dbReference>
<dbReference type="FunFam" id="2.10.25.10:FF:000240">
    <property type="entry name" value="Vitamin K-dependent protein S"/>
    <property type="match status" value="1"/>
</dbReference>
<dbReference type="FunFam" id="2.10.25.10:FF:000119">
    <property type="entry name" value="vitamin K-dependent protein S"/>
    <property type="match status" value="1"/>
</dbReference>